<keyword evidence="10" id="KW-1185">Reference proteome</keyword>
<evidence type="ECO:0000256" key="3">
    <source>
        <dbReference type="ARBA" id="ARBA00022692"/>
    </source>
</evidence>
<dbReference type="GO" id="GO:0033612">
    <property type="term" value="F:receptor serine/threonine kinase binding"/>
    <property type="evidence" value="ECO:0007669"/>
    <property type="project" value="TreeGrafter"/>
</dbReference>
<dbReference type="InterPro" id="IPR032675">
    <property type="entry name" value="LRR_dom_sf"/>
</dbReference>
<dbReference type="AlphaFoldDB" id="A0A835ID98"/>
<dbReference type="GO" id="GO:0004672">
    <property type="term" value="F:protein kinase activity"/>
    <property type="evidence" value="ECO:0007669"/>
    <property type="project" value="InterPro"/>
</dbReference>
<dbReference type="EMBL" id="JADFTS010000003">
    <property type="protein sequence ID" value="KAF9614463.1"/>
    <property type="molecule type" value="Genomic_DNA"/>
</dbReference>
<sequence length="298" mass="32804">MGYWCFTSLLSLNMSRNSLGGAIPTSIGELRAVNVLDLSENQLNGSIPSQIGGAVFLKELKLQNNHLAGNLPVQIGKCSSLTPLALALSGGDDFSRSPTTDANSGKLVMFSGDPDFSAGAHALLNKDCELDGWSQEEFEREVKKLGKIRHRNLVMLEGYYWTQSLQLLIYEFVPCGSLYKHLHEGPSENILSWHDRFNIILGTAKSLAHLHQMNVIHYNLKSSNVLIDSSGEPKVGDFGLARLLPMLDRYVLSSKIQSDWEVVTGKLPVEYMEDDVVVLCDMGERALEEREGGGMCGC</sequence>
<dbReference type="Pfam" id="PF07714">
    <property type="entry name" value="PK_Tyr_Ser-Thr"/>
    <property type="match status" value="1"/>
</dbReference>
<comment type="caution">
    <text evidence="9">The sequence shown here is derived from an EMBL/GenBank/DDBJ whole genome shotgun (WGS) entry which is preliminary data.</text>
</comment>
<keyword evidence="3" id="KW-0812">Transmembrane</keyword>
<dbReference type="Proteomes" id="UP000631114">
    <property type="component" value="Unassembled WGS sequence"/>
</dbReference>
<dbReference type="PROSITE" id="PS50011">
    <property type="entry name" value="PROTEIN_KINASE_DOM"/>
    <property type="match status" value="1"/>
</dbReference>
<evidence type="ECO:0000256" key="2">
    <source>
        <dbReference type="ARBA" id="ARBA00022614"/>
    </source>
</evidence>
<dbReference type="PANTHER" id="PTHR48056:SF82">
    <property type="entry name" value="LRR RECEPTOR-LIKE SERINE_THREONINE-PROTEIN KINASE IRK-RELATED"/>
    <property type="match status" value="1"/>
</dbReference>
<name>A0A835ID98_9MAGN</name>
<dbReference type="GO" id="GO:0005524">
    <property type="term" value="F:ATP binding"/>
    <property type="evidence" value="ECO:0007669"/>
    <property type="project" value="InterPro"/>
</dbReference>
<keyword evidence="7" id="KW-0325">Glycoprotein</keyword>
<dbReference type="Gene3D" id="1.10.510.10">
    <property type="entry name" value="Transferase(Phosphotransferase) domain 1"/>
    <property type="match status" value="1"/>
</dbReference>
<dbReference type="PANTHER" id="PTHR48056">
    <property type="entry name" value="LRR RECEPTOR-LIKE SERINE/THREONINE-PROTEIN KINASE-RELATED"/>
    <property type="match status" value="1"/>
</dbReference>
<evidence type="ECO:0000256" key="1">
    <source>
        <dbReference type="ARBA" id="ARBA00004370"/>
    </source>
</evidence>
<dbReference type="InterPro" id="IPR001611">
    <property type="entry name" value="Leu-rich_rpt"/>
</dbReference>
<dbReference type="Gene3D" id="3.80.10.10">
    <property type="entry name" value="Ribonuclease Inhibitor"/>
    <property type="match status" value="1"/>
</dbReference>
<evidence type="ECO:0000313" key="10">
    <source>
        <dbReference type="Proteomes" id="UP000631114"/>
    </source>
</evidence>
<evidence type="ECO:0000256" key="7">
    <source>
        <dbReference type="ARBA" id="ARBA00023180"/>
    </source>
</evidence>
<dbReference type="GO" id="GO:0016020">
    <property type="term" value="C:membrane"/>
    <property type="evidence" value="ECO:0007669"/>
    <property type="project" value="UniProtKB-SubCell"/>
</dbReference>
<dbReference type="FunFam" id="3.80.10.10:FF:000383">
    <property type="entry name" value="Leucine-rich repeat receptor protein kinase EMS1"/>
    <property type="match status" value="1"/>
</dbReference>
<dbReference type="OrthoDB" id="676979at2759"/>
<evidence type="ECO:0000259" key="8">
    <source>
        <dbReference type="PROSITE" id="PS50011"/>
    </source>
</evidence>
<evidence type="ECO:0000256" key="5">
    <source>
        <dbReference type="ARBA" id="ARBA00022989"/>
    </source>
</evidence>
<feature type="domain" description="Protein kinase" evidence="8">
    <location>
        <begin position="1"/>
        <end position="298"/>
    </location>
</feature>
<keyword evidence="2" id="KW-0433">Leucine-rich repeat</keyword>
<keyword evidence="6" id="KW-0472">Membrane</keyword>
<comment type="subcellular location">
    <subcellularLocation>
        <location evidence="1">Membrane</location>
    </subcellularLocation>
</comment>
<dbReference type="Pfam" id="PF00560">
    <property type="entry name" value="LRR_1"/>
    <property type="match status" value="3"/>
</dbReference>
<dbReference type="InterPro" id="IPR050647">
    <property type="entry name" value="Plant_LRR-RLKs"/>
</dbReference>
<organism evidence="9 10">
    <name type="scientific">Coptis chinensis</name>
    <dbReference type="NCBI Taxonomy" id="261450"/>
    <lineage>
        <taxon>Eukaryota</taxon>
        <taxon>Viridiplantae</taxon>
        <taxon>Streptophyta</taxon>
        <taxon>Embryophyta</taxon>
        <taxon>Tracheophyta</taxon>
        <taxon>Spermatophyta</taxon>
        <taxon>Magnoliopsida</taxon>
        <taxon>Ranunculales</taxon>
        <taxon>Ranunculaceae</taxon>
        <taxon>Coptidoideae</taxon>
        <taxon>Coptis</taxon>
    </lineage>
</organism>
<evidence type="ECO:0000256" key="4">
    <source>
        <dbReference type="ARBA" id="ARBA00022737"/>
    </source>
</evidence>
<dbReference type="SUPFAM" id="SSF56112">
    <property type="entry name" value="Protein kinase-like (PK-like)"/>
    <property type="match status" value="1"/>
</dbReference>
<reference evidence="9 10" key="1">
    <citation type="submission" date="2020-10" db="EMBL/GenBank/DDBJ databases">
        <title>The Coptis chinensis genome and diversification of protoberbering-type alkaloids.</title>
        <authorList>
            <person name="Wang B."/>
            <person name="Shu S."/>
            <person name="Song C."/>
            <person name="Liu Y."/>
        </authorList>
    </citation>
    <scope>NUCLEOTIDE SEQUENCE [LARGE SCALE GENOMIC DNA]</scope>
    <source>
        <strain evidence="9">HL-2020</strain>
        <tissue evidence="9">Leaf</tissue>
    </source>
</reference>
<proteinExistence type="predicted"/>
<keyword evidence="5" id="KW-1133">Transmembrane helix</keyword>
<dbReference type="InterPro" id="IPR001245">
    <property type="entry name" value="Ser-Thr/Tyr_kinase_cat_dom"/>
</dbReference>
<evidence type="ECO:0000313" key="9">
    <source>
        <dbReference type="EMBL" id="KAF9614463.1"/>
    </source>
</evidence>
<dbReference type="InterPro" id="IPR011009">
    <property type="entry name" value="Kinase-like_dom_sf"/>
</dbReference>
<dbReference type="SUPFAM" id="SSF52058">
    <property type="entry name" value="L domain-like"/>
    <property type="match status" value="1"/>
</dbReference>
<gene>
    <name evidence="9" type="ORF">IFM89_018710</name>
</gene>
<evidence type="ECO:0000256" key="6">
    <source>
        <dbReference type="ARBA" id="ARBA00023136"/>
    </source>
</evidence>
<dbReference type="InterPro" id="IPR000719">
    <property type="entry name" value="Prot_kinase_dom"/>
</dbReference>
<protein>
    <recommendedName>
        <fullName evidence="8">Protein kinase domain-containing protein</fullName>
    </recommendedName>
</protein>
<keyword evidence="4" id="KW-0677">Repeat</keyword>
<accession>A0A835ID98</accession>